<evidence type="ECO:0000256" key="1">
    <source>
        <dbReference type="ARBA" id="ARBA00004571"/>
    </source>
</evidence>
<comment type="similarity">
    <text evidence="2 14 15">Belongs to the TonB-dependent receptor family.</text>
</comment>
<comment type="subcellular location">
    <subcellularLocation>
        <location evidence="1 14">Cell outer membrane</location>
        <topology evidence="1 14">Multi-pass membrane protein</topology>
    </subcellularLocation>
</comment>
<evidence type="ECO:0000256" key="8">
    <source>
        <dbReference type="ARBA" id="ARBA00023004"/>
    </source>
</evidence>
<keyword evidence="3 14" id="KW-0813">Transport</keyword>
<dbReference type="InterPro" id="IPR010105">
    <property type="entry name" value="TonB_sidphr_rcpt"/>
</dbReference>
<reference evidence="19 20" key="1">
    <citation type="submission" date="2020-03" db="EMBL/GenBank/DDBJ databases">
        <authorList>
            <person name="Lai Q."/>
        </authorList>
    </citation>
    <scope>NUCLEOTIDE SEQUENCE [LARGE SCALE GENOMIC DNA]</scope>
    <source>
        <strain evidence="19 20">CCUG 25036</strain>
    </source>
</reference>
<dbReference type="NCBIfam" id="NF007447">
    <property type="entry name" value="PRK10003.1"/>
    <property type="match status" value="1"/>
</dbReference>
<dbReference type="PANTHER" id="PTHR32552">
    <property type="entry name" value="FERRICHROME IRON RECEPTOR-RELATED"/>
    <property type="match status" value="1"/>
</dbReference>
<dbReference type="GO" id="GO:0015891">
    <property type="term" value="P:siderophore transport"/>
    <property type="evidence" value="ECO:0007669"/>
    <property type="project" value="InterPro"/>
</dbReference>
<dbReference type="RefSeq" id="WP_166948113.1">
    <property type="nucleotide sequence ID" value="NZ_JAARLZ010000005.1"/>
</dbReference>
<comment type="caution">
    <text evidence="19">The sequence shown here is derived from an EMBL/GenBank/DDBJ whole genome shotgun (WGS) entry which is preliminary data.</text>
</comment>
<dbReference type="FunFam" id="2.170.130.10:FF:000010">
    <property type="entry name" value="Ferripyoverdine receptor"/>
    <property type="match status" value="1"/>
</dbReference>
<evidence type="ECO:0000256" key="15">
    <source>
        <dbReference type="RuleBase" id="RU003357"/>
    </source>
</evidence>
<dbReference type="GO" id="GO:0009279">
    <property type="term" value="C:cell outer membrane"/>
    <property type="evidence" value="ECO:0007669"/>
    <property type="project" value="UniProtKB-SubCell"/>
</dbReference>
<evidence type="ECO:0000313" key="19">
    <source>
        <dbReference type="EMBL" id="NII06799.1"/>
    </source>
</evidence>
<dbReference type="GO" id="GO:0015344">
    <property type="term" value="F:siderophore uptake transmembrane transporter activity"/>
    <property type="evidence" value="ECO:0007669"/>
    <property type="project" value="TreeGrafter"/>
</dbReference>
<keyword evidence="5" id="KW-0410">Iron transport</keyword>
<dbReference type="Proteomes" id="UP000490980">
    <property type="component" value="Unassembled WGS sequence"/>
</dbReference>
<evidence type="ECO:0000256" key="9">
    <source>
        <dbReference type="ARBA" id="ARBA00023065"/>
    </source>
</evidence>
<proteinExistence type="inferred from homology"/>
<dbReference type="NCBIfam" id="TIGR01783">
    <property type="entry name" value="TonB-siderophor"/>
    <property type="match status" value="1"/>
</dbReference>
<evidence type="ECO:0000256" key="6">
    <source>
        <dbReference type="ARBA" id="ARBA00022692"/>
    </source>
</evidence>
<keyword evidence="13 14" id="KW-0998">Cell outer membrane</keyword>
<evidence type="ECO:0000256" key="13">
    <source>
        <dbReference type="ARBA" id="ARBA00023237"/>
    </source>
</evidence>
<dbReference type="InterPro" id="IPR000531">
    <property type="entry name" value="Beta-barrel_TonB"/>
</dbReference>
<keyword evidence="10 15" id="KW-0798">TonB box</keyword>
<dbReference type="InterPro" id="IPR039426">
    <property type="entry name" value="TonB-dep_rcpt-like"/>
</dbReference>
<feature type="domain" description="TonB-dependent receptor plug" evidence="18">
    <location>
        <begin position="89"/>
        <end position="189"/>
    </location>
</feature>
<evidence type="ECO:0000259" key="17">
    <source>
        <dbReference type="Pfam" id="PF00593"/>
    </source>
</evidence>
<keyword evidence="7 16" id="KW-0732">Signal</keyword>
<dbReference type="GO" id="GO:0038023">
    <property type="term" value="F:signaling receptor activity"/>
    <property type="evidence" value="ECO:0007669"/>
    <property type="project" value="InterPro"/>
</dbReference>
<dbReference type="CDD" id="cd01347">
    <property type="entry name" value="ligand_gated_channel"/>
    <property type="match status" value="1"/>
</dbReference>
<keyword evidence="11 14" id="KW-0472">Membrane</keyword>
<dbReference type="AlphaFoldDB" id="A0A7X5ZIH7"/>
<gene>
    <name evidence="19" type="primary">fhuE</name>
    <name evidence="19" type="ORF">HBF25_10415</name>
</gene>
<keyword evidence="6 14" id="KW-0812">Transmembrane</keyword>
<evidence type="ECO:0000256" key="11">
    <source>
        <dbReference type="ARBA" id="ARBA00023136"/>
    </source>
</evidence>
<evidence type="ECO:0000256" key="2">
    <source>
        <dbReference type="ARBA" id="ARBA00009810"/>
    </source>
</evidence>
<dbReference type="Gene3D" id="2.170.130.10">
    <property type="entry name" value="TonB-dependent receptor, plug domain"/>
    <property type="match status" value="1"/>
</dbReference>
<dbReference type="Pfam" id="PF07715">
    <property type="entry name" value="Plug"/>
    <property type="match status" value="1"/>
</dbReference>
<evidence type="ECO:0000256" key="4">
    <source>
        <dbReference type="ARBA" id="ARBA00022452"/>
    </source>
</evidence>
<dbReference type="EMBL" id="JAARLZ010000005">
    <property type="protein sequence ID" value="NII06799.1"/>
    <property type="molecule type" value="Genomic_DNA"/>
</dbReference>
<dbReference type="PANTHER" id="PTHR32552:SF74">
    <property type="entry name" value="HYDROXAMATE SIDEROPHORE RECEPTOR FHUE"/>
    <property type="match status" value="1"/>
</dbReference>
<evidence type="ECO:0000256" key="14">
    <source>
        <dbReference type="PROSITE-ProRule" id="PRU01360"/>
    </source>
</evidence>
<keyword evidence="9" id="KW-0406">Ion transport</keyword>
<keyword evidence="12 19" id="KW-0675">Receptor</keyword>
<evidence type="ECO:0000259" key="18">
    <source>
        <dbReference type="Pfam" id="PF07715"/>
    </source>
</evidence>
<organism evidence="19 20">
    <name type="scientific">Luteibacter anthropi</name>
    <dbReference type="NCBI Taxonomy" id="564369"/>
    <lineage>
        <taxon>Bacteria</taxon>
        <taxon>Pseudomonadati</taxon>
        <taxon>Pseudomonadota</taxon>
        <taxon>Gammaproteobacteria</taxon>
        <taxon>Lysobacterales</taxon>
        <taxon>Rhodanobacteraceae</taxon>
        <taxon>Luteibacter</taxon>
    </lineage>
</organism>
<sequence>MAAVSFTRTDISSGRRLLFVFAMGALAVPGIVHAGDTDTDDTTRKARRDTATRLEGMQVNAAAEKETTEGTGSYTTRITAAATRLPLSIKDTPQSVSVITRQRLDDSNMQSLSDVLAGTTGISSNSYDSERISFYSRGFLINSYQYDGIPTTVDDTYNAGDAASDTAIYDRVEVVRGATGLLTGAGNPSASVNLVRKHANATEPTASVSAGYGSWNNRRVTADASTPLNRSGSVRARVVGVYQDRDSYMRFYSNKKKLIYATLDADLGPDTLLSVGYTYQRVIPRAVTWGGTPIFYADGGSTDFSRSVTTAAKWSSWASTAKTAFATLTQGLGADWTLRANASHSSNDYDAKLLFVSGYPDRRTGLGMTVLPAWYLGGRQQNSLDLYANGPFQLWGRDHEAVIGWSVNQQSGDTDAHPSADLPGVGNFYAWDGNFPKPAWGAPYRTNTMTTRQTGLYTALRFSLADPLKLIVGGRYSGWRTDQWSYGSMYRFNRKVFTPYAGLVWSFNDTYSAYLSYTDIFNPQSYQDRNGRYLDPVTGKNYELGMKAAWLGGRLNASVAVFDVKQDNLGQPDANYMVPGTTNQAYRAAKGTTTKGYEAELSGELATGWNATFGVSHYTAKDASGADVNTAQPRTSIKLFSTYDLPGSLRGLTVGGGVNWQSSNYTAIKGPLGNPVRATQPAYALVSALARYRFNDRFSMQFNADNLLDKKYYQQIGFYTQGMYGAPRNYMVTATYDL</sequence>
<evidence type="ECO:0000256" key="16">
    <source>
        <dbReference type="SAM" id="SignalP"/>
    </source>
</evidence>
<feature type="chain" id="PRO_5031095497" evidence="16">
    <location>
        <begin position="35"/>
        <end position="738"/>
    </location>
</feature>
<dbReference type="InterPro" id="IPR036942">
    <property type="entry name" value="Beta-barrel_TonB_sf"/>
</dbReference>
<evidence type="ECO:0000256" key="7">
    <source>
        <dbReference type="ARBA" id="ARBA00022729"/>
    </source>
</evidence>
<evidence type="ECO:0000256" key="10">
    <source>
        <dbReference type="ARBA" id="ARBA00023077"/>
    </source>
</evidence>
<evidence type="ECO:0000313" key="20">
    <source>
        <dbReference type="Proteomes" id="UP000490980"/>
    </source>
</evidence>
<feature type="signal peptide" evidence="16">
    <location>
        <begin position="1"/>
        <end position="34"/>
    </location>
</feature>
<protein>
    <submittedName>
        <fullName evidence="19">Ferric-rhodotorulic acid/ferric-coprogen receptor FhuE</fullName>
    </submittedName>
</protein>
<keyword evidence="4 14" id="KW-1134">Transmembrane beta strand</keyword>
<dbReference type="SUPFAM" id="SSF56935">
    <property type="entry name" value="Porins"/>
    <property type="match status" value="1"/>
</dbReference>
<evidence type="ECO:0000256" key="5">
    <source>
        <dbReference type="ARBA" id="ARBA00022496"/>
    </source>
</evidence>
<keyword evidence="8" id="KW-0408">Iron</keyword>
<dbReference type="InterPro" id="IPR037066">
    <property type="entry name" value="Plug_dom_sf"/>
</dbReference>
<evidence type="ECO:0000256" key="12">
    <source>
        <dbReference type="ARBA" id="ARBA00023170"/>
    </source>
</evidence>
<name>A0A7X5ZIH7_9GAMM</name>
<dbReference type="PROSITE" id="PS52016">
    <property type="entry name" value="TONB_DEPENDENT_REC_3"/>
    <property type="match status" value="1"/>
</dbReference>
<feature type="domain" description="TonB-dependent receptor-like beta-barrel" evidence="17">
    <location>
        <begin position="312"/>
        <end position="707"/>
    </location>
</feature>
<evidence type="ECO:0000256" key="3">
    <source>
        <dbReference type="ARBA" id="ARBA00022448"/>
    </source>
</evidence>
<dbReference type="InterPro" id="IPR012910">
    <property type="entry name" value="Plug_dom"/>
</dbReference>
<dbReference type="Pfam" id="PF00593">
    <property type="entry name" value="TonB_dep_Rec_b-barrel"/>
    <property type="match status" value="1"/>
</dbReference>
<keyword evidence="20" id="KW-1185">Reference proteome</keyword>
<dbReference type="Gene3D" id="2.40.170.20">
    <property type="entry name" value="TonB-dependent receptor, beta-barrel domain"/>
    <property type="match status" value="1"/>
</dbReference>
<accession>A0A7X5ZIH7</accession>